<dbReference type="GO" id="GO:0009249">
    <property type="term" value="P:protein lipoylation"/>
    <property type="evidence" value="ECO:0007669"/>
    <property type="project" value="UniProtKB-UniRule"/>
</dbReference>
<dbReference type="EC" id="2.3.1.204" evidence="3"/>
<feature type="active site" description="Acyl-thioester intermediate" evidence="3">
    <location>
        <position position="153"/>
    </location>
</feature>
<dbReference type="GO" id="GO:0009107">
    <property type="term" value="P:lipoate biosynthetic process"/>
    <property type="evidence" value="ECO:0007669"/>
    <property type="project" value="UniProtKB-UniRule"/>
</dbReference>
<dbReference type="InterPro" id="IPR050664">
    <property type="entry name" value="Octanoyltrans_LipM/LipL"/>
</dbReference>
<comment type="miscellaneous">
    <text evidence="3">The reaction proceeds via a thioester-linked acyl-enzyme intermediate.</text>
</comment>
<comment type="similarity">
    <text evidence="3">Belongs to the octanoyltransferase LipL family.</text>
</comment>
<dbReference type="InterPro" id="IPR004143">
    <property type="entry name" value="BPL_LPL_catalytic"/>
</dbReference>
<name>A0A1U7PJW0_9BACI</name>
<evidence type="ECO:0000256" key="1">
    <source>
        <dbReference type="ARBA" id="ARBA00022679"/>
    </source>
</evidence>
<protein>
    <recommendedName>
        <fullName evidence="3">Octanoyl-[GcvH]:protein N-octanoyltransferase</fullName>
        <ecNumber evidence="3">2.3.1.204</ecNumber>
    </recommendedName>
    <alternativeName>
        <fullName evidence="3">Octanoyl-[GcvH]:E2 amidotransferase</fullName>
    </alternativeName>
</protein>
<comment type="catalytic activity">
    <reaction evidence="3">
        <text>N(6)-octanoyl-L-lysyl-[glycine-cleavage complex H protein] + L-lysyl-[lipoyl-carrier protein] = N(6)-octanoyl-L-lysyl-[lipoyl-carrier protein] + L-lysyl-[glycine-cleavage complex H protein]</text>
        <dbReference type="Rhea" id="RHEA:20213"/>
        <dbReference type="Rhea" id="RHEA-COMP:10500"/>
        <dbReference type="Rhea" id="RHEA-COMP:10501"/>
        <dbReference type="Rhea" id="RHEA-COMP:10503"/>
        <dbReference type="Rhea" id="RHEA-COMP:10504"/>
        <dbReference type="ChEBI" id="CHEBI:29969"/>
        <dbReference type="ChEBI" id="CHEBI:78809"/>
        <dbReference type="EC" id="2.3.1.204"/>
    </reaction>
</comment>
<comment type="pathway">
    <text evidence="3">Protein modification; protein lipoylation via endogenous pathway; protein N(6)-(lipoyl)lysine from octanoyl-[acyl-carrier-protein].</text>
</comment>
<dbReference type="CDD" id="cd16443">
    <property type="entry name" value="LplA"/>
    <property type="match status" value="1"/>
</dbReference>
<dbReference type="PANTHER" id="PTHR43679">
    <property type="entry name" value="OCTANOYLTRANSFERASE LIPM-RELATED"/>
    <property type="match status" value="1"/>
</dbReference>
<evidence type="ECO:0000256" key="2">
    <source>
        <dbReference type="ARBA" id="ARBA00023315"/>
    </source>
</evidence>
<proteinExistence type="inferred from homology"/>
<organism evidence="5 6">
    <name type="scientific">Edaphobacillus lindanitolerans</name>
    <dbReference type="NCBI Taxonomy" id="550447"/>
    <lineage>
        <taxon>Bacteria</taxon>
        <taxon>Bacillati</taxon>
        <taxon>Bacillota</taxon>
        <taxon>Bacilli</taxon>
        <taxon>Bacillales</taxon>
        <taxon>Bacillaceae</taxon>
        <taxon>Edaphobacillus</taxon>
    </lineage>
</organism>
<dbReference type="GO" id="GO:0033819">
    <property type="term" value="F:lipoyl(octanoyl) transferase activity"/>
    <property type="evidence" value="ECO:0007669"/>
    <property type="project" value="InterPro"/>
</dbReference>
<dbReference type="OrthoDB" id="2080934at2"/>
<keyword evidence="6" id="KW-1185">Reference proteome</keyword>
<feature type="site" description="Lowers pKa of active site Cys" evidence="3">
    <location>
        <position position="165"/>
    </location>
</feature>
<evidence type="ECO:0000259" key="4">
    <source>
        <dbReference type="PROSITE" id="PS51733"/>
    </source>
</evidence>
<comment type="function">
    <text evidence="3">Catalyzes the amidotransfer (transamidation) of the octanoyl moiety from octanoyl-GcvH to the lipoyl domain of the E2 subunit of lipoate-dependent enzymes.</text>
</comment>
<dbReference type="InterPro" id="IPR024897">
    <property type="entry name" value="LipL"/>
</dbReference>
<dbReference type="InterPro" id="IPR045864">
    <property type="entry name" value="aa-tRNA-synth_II/BPL/LPL"/>
</dbReference>
<accession>A0A1U7PJW0</accession>
<dbReference type="Pfam" id="PF21948">
    <property type="entry name" value="LplA-B_cat"/>
    <property type="match status" value="1"/>
</dbReference>
<reference evidence="6" key="1">
    <citation type="submission" date="2017-01" db="EMBL/GenBank/DDBJ databases">
        <authorList>
            <person name="Varghese N."/>
            <person name="Submissions S."/>
        </authorList>
    </citation>
    <scope>NUCLEOTIDE SEQUENCE [LARGE SCALE GENOMIC DNA]</scope>
    <source>
        <strain evidence="6">MNA4</strain>
    </source>
</reference>
<dbReference type="Gene3D" id="3.30.930.10">
    <property type="entry name" value="Bira Bifunctional Protein, Domain 2"/>
    <property type="match status" value="1"/>
</dbReference>
<dbReference type="PROSITE" id="PS51733">
    <property type="entry name" value="BPL_LPL_CATALYTIC"/>
    <property type="match status" value="1"/>
</dbReference>
<dbReference type="EMBL" id="FTPL01000001">
    <property type="protein sequence ID" value="SIT70024.1"/>
    <property type="molecule type" value="Genomic_DNA"/>
</dbReference>
<evidence type="ECO:0000313" key="5">
    <source>
        <dbReference type="EMBL" id="SIT70024.1"/>
    </source>
</evidence>
<keyword evidence="1 3" id="KW-0808">Transferase</keyword>
<dbReference type="RefSeq" id="WP_076756829.1">
    <property type="nucleotide sequence ID" value="NZ_FTPL01000001.1"/>
</dbReference>
<dbReference type="AlphaFoldDB" id="A0A1U7PJW0"/>
<evidence type="ECO:0000256" key="3">
    <source>
        <dbReference type="HAMAP-Rule" id="MF_02119"/>
    </source>
</evidence>
<feature type="domain" description="BPL/LPL catalytic" evidence="4">
    <location>
        <begin position="48"/>
        <end position="233"/>
    </location>
</feature>
<dbReference type="HAMAP" id="MF_02119">
    <property type="entry name" value="LipL"/>
    <property type="match status" value="1"/>
</dbReference>
<dbReference type="STRING" id="550447.SAMN05428946_0559"/>
<dbReference type="PANTHER" id="PTHR43679:SF2">
    <property type="entry name" value="OCTANOYL-[GCVH]:PROTEIN N-OCTANOYLTRANSFERASE"/>
    <property type="match status" value="1"/>
</dbReference>
<evidence type="ECO:0000313" key="6">
    <source>
        <dbReference type="Proteomes" id="UP000187550"/>
    </source>
</evidence>
<dbReference type="SUPFAM" id="SSF55681">
    <property type="entry name" value="Class II aaRS and biotin synthetases"/>
    <property type="match status" value="1"/>
</dbReference>
<keyword evidence="2 3" id="KW-0012">Acyltransferase</keyword>
<gene>
    <name evidence="3" type="primary">lipL</name>
    <name evidence="5" type="ORF">SAMN05428946_0559</name>
</gene>
<sequence>MDFTTDLTTDLLHPSSWRFIDQSASGIGRSALESFAMDDTLCHLVGQGLSSPAVRTWVHGRTVVLGIQDHRLPFIGDAVALLETNGWRPIVRNSGGLAVVLDEGVLNITITLSERGRPIDIPAGYEVMLEFVRLLLPEAADRIEAYEIVGSYCPGSYDLSIGGRKFAGISQRRLRGGIAVQVYLCAEGSGSERAELIRDVYRTGLKGEQTKFDYPTIRPEVMASLTELLGKPVTVFELNTRVQQLLHALTGNVQRNLFEGEELSLYTKYLTRVVERNEKLLAGV</sequence>
<dbReference type="Proteomes" id="UP000187550">
    <property type="component" value="Unassembled WGS sequence"/>
</dbReference>